<feature type="region of interest" description="Disordered" evidence="1">
    <location>
        <begin position="1"/>
        <end position="30"/>
    </location>
</feature>
<accession>A0A819DF35</accession>
<evidence type="ECO:0008006" key="4">
    <source>
        <dbReference type="Google" id="ProtNLM"/>
    </source>
</evidence>
<sequence length="493" mass="57641">MEQIHSISSNMQQIKRERQDNDTDDDGAKKFKIESNSLSRQSITYFENLSNETILEIFELLDFDHLYKAFSNLNIRFQNLLADSHCSVSFSLSWMSKLNFQRYYTENIQPNQHRIKSLSLSNTFMINHILTPIYNASKLIRLQTLFMTNIFSKYLDEIFQSLSTLPVLSALIIVPVDYVKDKAKLYCQILRLSGLRYCRIQLSACNISKQLSITSISKWKSLCRAFQSSFYFDRQWFFDCQYRVNSNGNCIFFYSTNPYRRKKYALYTKIEKLSSTPQTPFIDSVTSVDASDGEAITHCSNYFLNVMKLITSSLYSRYCRWNTLNRILPLQQLTQVIFDSSDCNLASLTELLNLTPNLDTLVITSSDILNGREKYVLFKKNKAFQLVSNANHIKTLIIHIYLTLEEVILFTDLCPRVEHLTIWISQNYLQSVLQFLLSKNNTKPRYLNSLLIDRTSEIPNKIMETLIESENLQVDYTIGNDTDEHLRKIYLWL</sequence>
<protein>
    <recommendedName>
        <fullName evidence="4">F-box domain-containing protein</fullName>
    </recommendedName>
</protein>
<evidence type="ECO:0000313" key="2">
    <source>
        <dbReference type="EMBL" id="CAF3834503.1"/>
    </source>
</evidence>
<feature type="compositionally biased region" description="Basic and acidic residues" evidence="1">
    <location>
        <begin position="14"/>
        <end position="30"/>
    </location>
</feature>
<dbReference type="EMBL" id="CAJOBE010002635">
    <property type="protein sequence ID" value="CAF3834503.1"/>
    <property type="molecule type" value="Genomic_DNA"/>
</dbReference>
<organism evidence="2 3">
    <name type="scientific">Rotaria sordida</name>
    <dbReference type="NCBI Taxonomy" id="392033"/>
    <lineage>
        <taxon>Eukaryota</taxon>
        <taxon>Metazoa</taxon>
        <taxon>Spiralia</taxon>
        <taxon>Gnathifera</taxon>
        <taxon>Rotifera</taxon>
        <taxon>Eurotatoria</taxon>
        <taxon>Bdelloidea</taxon>
        <taxon>Philodinida</taxon>
        <taxon>Philodinidae</taxon>
        <taxon>Rotaria</taxon>
    </lineage>
</organism>
<reference evidence="2" key="1">
    <citation type="submission" date="2021-02" db="EMBL/GenBank/DDBJ databases">
        <authorList>
            <person name="Nowell W R."/>
        </authorList>
    </citation>
    <scope>NUCLEOTIDE SEQUENCE</scope>
</reference>
<feature type="compositionally biased region" description="Polar residues" evidence="1">
    <location>
        <begin position="1"/>
        <end position="13"/>
    </location>
</feature>
<evidence type="ECO:0000313" key="3">
    <source>
        <dbReference type="Proteomes" id="UP000663874"/>
    </source>
</evidence>
<comment type="caution">
    <text evidence="2">The sequence shown here is derived from an EMBL/GenBank/DDBJ whole genome shotgun (WGS) entry which is preliminary data.</text>
</comment>
<name>A0A819DF35_9BILA</name>
<gene>
    <name evidence="2" type="ORF">FNK824_LOCUS16960</name>
</gene>
<dbReference type="AlphaFoldDB" id="A0A819DF35"/>
<dbReference type="Proteomes" id="UP000663874">
    <property type="component" value="Unassembled WGS sequence"/>
</dbReference>
<evidence type="ECO:0000256" key="1">
    <source>
        <dbReference type="SAM" id="MobiDB-lite"/>
    </source>
</evidence>
<proteinExistence type="predicted"/>